<feature type="transmembrane region" description="Helical" evidence="6">
    <location>
        <begin position="49"/>
        <end position="70"/>
    </location>
</feature>
<feature type="transmembrane region" description="Helical" evidence="6">
    <location>
        <begin position="890"/>
        <end position="923"/>
    </location>
</feature>
<feature type="transmembrane region" description="Helical" evidence="6">
    <location>
        <begin position="477"/>
        <end position="503"/>
    </location>
</feature>
<feature type="transmembrane region" description="Helical" evidence="6">
    <location>
        <begin position="801"/>
        <end position="824"/>
    </location>
</feature>
<feature type="transmembrane region" description="Helical" evidence="6">
    <location>
        <begin position="389"/>
        <end position="411"/>
    </location>
</feature>
<organism evidence="7 8">
    <name type="scientific">Tribolium castaneum</name>
    <name type="common">Red flour beetle</name>
    <dbReference type="NCBI Taxonomy" id="7070"/>
    <lineage>
        <taxon>Eukaryota</taxon>
        <taxon>Metazoa</taxon>
        <taxon>Ecdysozoa</taxon>
        <taxon>Arthropoda</taxon>
        <taxon>Hexapoda</taxon>
        <taxon>Insecta</taxon>
        <taxon>Pterygota</taxon>
        <taxon>Neoptera</taxon>
        <taxon>Endopterygota</taxon>
        <taxon>Coleoptera</taxon>
        <taxon>Polyphaga</taxon>
        <taxon>Cucujiformia</taxon>
        <taxon>Tenebrionidae</taxon>
        <taxon>Tenebrionidae incertae sedis</taxon>
        <taxon>Tribolium</taxon>
    </lineage>
</organism>
<dbReference type="PANTHER" id="PTHR12385:SF96">
    <property type="entry name" value="CHOLINE TRANSPORTER-LIKE PROTEIN"/>
    <property type="match status" value="1"/>
</dbReference>
<feature type="transmembrane region" description="Helical" evidence="6">
    <location>
        <begin position="335"/>
        <end position="368"/>
    </location>
</feature>
<feature type="transmembrane region" description="Helical" evidence="6">
    <location>
        <begin position="509"/>
        <end position="530"/>
    </location>
</feature>
<evidence type="ECO:0000256" key="4">
    <source>
        <dbReference type="ARBA" id="ARBA00022989"/>
    </source>
</evidence>
<dbReference type="PANTHER" id="PTHR12385">
    <property type="entry name" value="CHOLINE TRANSPORTER-LIKE (SLC FAMILY 44)"/>
    <property type="match status" value="1"/>
</dbReference>
<accession>A0A139WLF1</accession>
<dbReference type="GO" id="GO:0016020">
    <property type="term" value="C:membrane"/>
    <property type="evidence" value="ECO:0000318"/>
    <property type="project" value="GO_Central"/>
</dbReference>
<dbReference type="GO" id="GO:0022857">
    <property type="term" value="F:transmembrane transporter activity"/>
    <property type="evidence" value="ECO:0000318"/>
    <property type="project" value="GO_Central"/>
</dbReference>
<feature type="transmembrane region" description="Helical" evidence="6">
    <location>
        <begin position="944"/>
        <end position="966"/>
    </location>
</feature>
<feature type="transmembrane region" description="Helical" evidence="6">
    <location>
        <begin position="730"/>
        <end position="756"/>
    </location>
</feature>
<dbReference type="Proteomes" id="UP000007266">
    <property type="component" value="Linkage group 3"/>
</dbReference>
<feature type="transmembrane region" description="Helical" evidence="6">
    <location>
        <begin position="208"/>
        <end position="234"/>
    </location>
</feature>
<comment type="similarity">
    <text evidence="2">Belongs to the CTL (choline transporter-like) family.</text>
</comment>
<evidence type="ECO:0000313" key="8">
    <source>
        <dbReference type="Proteomes" id="UP000007266"/>
    </source>
</evidence>
<evidence type="ECO:0000256" key="6">
    <source>
        <dbReference type="SAM" id="Phobius"/>
    </source>
</evidence>
<dbReference type="Pfam" id="PF04515">
    <property type="entry name" value="Choline_transpo"/>
    <property type="match status" value="2"/>
</dbReference>
<feature type="transmembrane region" description="Helical" evidence="6">
    <location>
        <begin position="991"/>
        <end position="1011"/>
    </location>
</feature>
<keyword evidence="3 6" id="KW-0812">Transmembrane</keyword>
<evidence type="ECO:0000313" key="7">
    <source>
        <dbReference type="EMBL" id="KYB28736.1"/>
    </source>
</evidence>
<feature type="transmembrane region" description="Helical" evidence="6">
    <location>
        <begin position="180"/>
        <end position="201"/>
    </location>
</feature>
<evidence type="ECO:0000256" key="1">
    <source>
        <dbReference type="ARBA" id="ARBA00004141"/>
    </source>
</evidence>
<feature type="transmembrane region" description="Helical" evidence="6">
    <location>
        <begin position="845"/>
        <end position="870"/>
    </location>
</feature>
<feature type="transmembrane region" description="Helical" evidence="6">
    <location>
        <begin position="130"/>
        <end position="148"/>
    </location>
</feature>
<keyword evidence="8" id="KW-1185">Reference proteome</keyword>
<evidence type="ECO:0000256" key="3">
    <source>
        <dbReference type="ARBA" id="ARBA00022692"/>
    </source>
</evidence>
<dbReference type="GO" id="GO:0055085">
    <property type="term" value="P:transmembrane transport"/>
    <property type="evidence" value="ECO:0000318"/>
    <property type="project" value="GO_Central"/>
</dbReference>
<feature type="transmembrane region" description="Helical" evidence="6">
    <location>
        <begin position="617"/>
        <end position="639"/>
    </location>
</feature>
<sequence>MSIQNIQRETSEPAFKALPVEPIRVFRRLDPSKPIDLPETAANRKCTDIPFLLIFEMFQIILIISSVYIASVSDWKIIDLGADECKNTCGMKNVVKYNKKCPLKDYTGFPYIIESEKRCVSEAECKERNWHVVPLIIIFLIFYSRVVIYKECLRNDSLTEEEADYVRQLISWEKTYKTSLILLVITPIIASVLAMMVFLAFRWNAFVTFYTFGALSIVMFLFVTPTLWYIIYYLTVKTNLGWQTLWYLYVAAVVCTIITITLPILFLWRRQQTKFLIQLYREAIPAIFRSNYMLFAPLIATLVLEVLAVIAFFLFGFSQSVKVPQNSSFPVERTFYVVFMLFMGYWIFTFSVGCQNMMTAGVVASYYFSRDKNSLENQYLKFAKIVVRYHLGTVAAGSLTITLVSILKFVINRFRARDSEWCNEVLYLLCHCMEEFLHYVSVKAYIMTAIHGRSFLKSGKRAVRVMWLHFLDLVQVDAFNVLAMFSAGVIITLVCLFIAYAVVAEEHETFILANLIIVLGLAAVTLYLFLSMISVSIGTLFLCYCEDRHMNDDTDQPYYMSPQLEEAVSEALEFAIRTREPEFKSTPVESIRAFRHLGPSDPLFLPEAASNRKCTDIVFLILFQLCQIILIVSSVFVVMTGDIRITLLGRDACDNVCGMENIVKFNETCPLKDYTQYPIALLSEKRCITLQECEKLNMMVKNYICLRKFGPNLTKAETALTEAEISYGKVVQLSITTVVVTPVIVSVLAIVVFLLFKRNAFFTFYFFATFTSILFAIATPVAWYAITMEGKKIGFVQRQIWFYYILVSILTLITISLPILLFWRRKKVGILIEIYREMIPAIFKSCYIMFVPVLATLALIVIGVVFFFLYVYAISVKLPQNAGLPITRYAYIVFMCFMAYWIFMFAVGCQSMITAGAVASYFFSRDKAGFKNQYFNYAKIVTRFHLGTIALGSLIVVVISVIKYLLQTLRNHEIECIELFLEVICHCMDEFMHYISVKAYIMTAIHGRNFLKSGKRAIRMMWVHFLDLIQVDGFNLVAMFSAGVIIIFVCMLFATAITWNEHPDMQLSIGILTVIMASVIIYIFLSMITMSIGTVFLCYCEDQDMNDGSQERPYFMDPKLEATINEALEFSALKKAEKVQQLQERRRQAQQDT</sequence>
<comment type="subcellular location">
    <subcellularLocation>
        <location evidence="1">Membrane</location>
        <topology evidence="1">Multi-pass membrane protein</topology>
    </subcellularLocation>
</comment>
<proteinExistence type="inferred from homology"/>
<dbReference type="AlphaFoldDB" id="A0A139WLF1"/>
<feature type="transmembrane region" description="Helical" evidence="6">
    <location>
        <begin position="246"/>
        <end position="268"/>
    </location>
</feature>
<evidence type="ECO:0008006" key="9">
    <source>
        <dbReference type="Google" id="ProtNLM"/>
    </source>
</evidence>
<feature type="transmembrane region" description="Helical" evidence="6">
    <location>
        <begin position="1032"/>
        <end position="1059"/>
    </location>
</feature>
<reference evidence="7 8" key="1">
    <citation type="journal article" date="2008" name="Nature">
        <title>The genome of the model beetle and pest Tribolium castaneum.</title>
        <authorList>
            <consortium name="Tribolium Genome Sequencing Consortium"/>
            <person name="Richards S."/>
            <person name="Gibbs R.A."/>
            <person name="Weinstock G.M."/>
            <person name="Brown S.J."/>
            <person name="Denell R."/>
            <person name="Beeman R.W."/>
            <person name="Gibbs R."/>
            <person name="Beeman R.W."/>
            <person name="Brown S.J."/>
            <person name="Bucher G."/>
            <person name="Friedrich M."/>
            <person name="Grimmelikhuijzen C.J."/>
            <person name="Klingler M."/>
            <person name="Lorenzen M."/>
            <person name="Richards S."/>
            <person name="Roth S."/>
            <person name="Schroder R."/>
            <person name="Tautz D."/>
            <person name="Zdobnov E.M."/>
            <person name="Muzny D."/>
            <person name="Gibbs R.A."/>
            <person name="Weinstock G.M."/>
            <person name="Attaway T."/>
            <person name="Bell S."/>
            <person name="Buhay C.J."/>
            <person name="Chandrabose M.N."/>
            <person name="Chavez D."/>
            <person name="Clerk-Blankenburg K.P."/>
            <person name="Cree A."/>
            <person name="Dao M."/>
            <person name="Davis C."/>
            <person name="Chacko J."/>
            <person name="Dinh H."/>
            <person name="Dugan-Rocha S."/>
            <person name="Fowler G."/>
            <person name="Garner T.T."/>
            <person name="Garnes J."/>
            <person name="Gnirke A."/>
            <person name="Hawes A."/>
            <person name="Hernandez J."/>
            <person name="Hines S."/>
            <person name="Holder M."/>
            <person name="Hume J."/>
            <person name="Jhangiani S.N."/>
            <person name="Joshi V."/>
            <person name="Khan Z.M."/>
            <person name="Jackson L."/>
            <person name="Kovar C."/>
            <person name="Kowis A."/>
            <person name="Lee S."/>
            <person name="Lewis L.R."/>
            <person name="Margolis J."/>
            <person name="Morgan M."/>
            <person name="Nazareth L.V."/>
            <person name="Nguyen N."/>
            <person name="Okwuonu G."/>
            <person name="Parker D."/>
            <person name="Richards S."/>
            <person name="Ruiz S.J."/>
            <person name="Santibanez J."/>
            <person name="Savard J."/>
            <person name="Scherer S.E."/>
            <person name="Schneider B."/>
            <person name="Sodergren E."/>
            <person name="Tautz D."/>
            <person name="Vattahil S."/>
            <person name="Villasana D."/>
            <person name="White C.S."/>
            <person name="Wright R."/>
            <person name="Park Y."/>
            <person name="Beeman R.W."/>
            <person name="Lord J."/>
            <person name="Oppert B."/>
            <person name="Lorenzen M."/>
            <person name="Brown S."/>
            <person name="Wang L."/>
            <person name="Savard J."/>
            <person name="Tautz D."/>
            <person name="Richards S."/>
            <person name="Weinstock G."/>
            <person name="Gibbs R.A."/>
            <person name="Liu Y."/>
            <person name="Worley K."/>
            <person name="Weinstock G."/>
            <person name="Elsik C.G."/>
            <person name="Reese J.T."/>
            <person name="Elhaik E."/>
            <person name="Landan G."/>
            <person name="Graur D."/>
            <person name="Arensburger P."/>
            <person name="Atkinson P."/>
            <person name="Beeman R.W."/>
            <person name="Beidler J."/>
            <person name="Brown S.J."/>
            <person name="Demuth J.P."/>
            <person name="Drury D.W."/>
            <person name="Du Y.Z."/>
            <person name="Fujiwara H."/>
            <person name="Lorenzen M."/>
            <person name="Maselli V."/>
            <person name="Osanai M."/>
            <person name="Park Y."/>
            <person name="Robertson H.M."/>
            <person name="Tu Z."/>
            <person name="Wang J.J."/>
            <person name="Wang S."/>
            <person name="Richards S."/>
            <person name="Song H."/>
            <person name="Zhang L."/>
            <person name="Sodergren E."/>
            <person name="Werner D."/>
            <person name="Stanke M."/>
            <person name="Morgenstern B."/>
            <person name="Solovyev V."/>
            <person name="Kosarev P."/>
            <person name="Brown G."/>
            <person name="Chen H.C."/>
            <person name="Ermolaeva O."/>
            <person name="Hlavina W."/>
            <person name="Kapustin Y."/>
            <person name="Kiryutin B."/>
            <person name="Kitts P."/>
            <person name="Maglott D."/>
            <person name="Pruitt K."/>
            <person name="Sapojnikov V."/>
            <person name="Souvorov A."/>
            <person name="Mackey A.J."/>
            <person name="Waterhouse R.M."/>
            <person name="Wyder S."/>
            <person name="Zdobnov E.M."/>
            <person name="Zdobnov E.M."/>
            <person name="Wyder S."/>
            <person name="Kriventseva E.V."/>
            <person name="Kadowaki T."/>
            <person name="Bork P."/>
            <person name="Aranda M."/>
            <person name="Bao R."/>
            <person name="Beermann A."/>
            <person name="Berns N."/>
            <person name="Bolognesi R."/>
            <person name="Bonneton F."/>
            <person name="Bopp D."/>
            <person name="Brown S.J."/>
            <person name="Bucher G."/>
            <person name="Butts T."/>
            <person name="Chaumot A."/>
            <person name="Denell R.E."/>
            <person name="Ferrier D.E."/>
            <person name="Friedrich M."/>
            <person name="Gordon C.M."/>
            <person name="Jindra M."/>
            <person name="Klingler M."/>
            <person name="Lan Q."/>
            <person name="Lattorff H.M."/>
            <person name="Laudet V."/>
            <person name="von Levetsow C."/>
            <person name="Liu Z."/>
            <person name="Lutz R."/>
            <person name="Lynch J.A."/>
            <person name="da Fonseca R.N."/>
            <person name="Posnien N."/>
            <person name="Reuter R."/>
            <person name="Roth S."/>
            <person name="Savard J."/>
            <person name="Schinko J.B."/>
            <person name="Schmitt C."/>
            <person name="Schoppmeier M."/>
            <person name="Schroder R."/>
            <person name="Shippy T.D."/>
            <person name="Simonnet F."/>
            <person name="Marques-Souza H."/>
            <person name="Tautz D."/>
            <person name="Tomoyasu Y."/>
            <person name="Trauner J."/>
            <person name="Van der Zee M."/>
            <person name="Vervoort M."/>
            <person name="Wittkopp N."/>
            <person name="Wimmer E.A."/>
            <person name="Yang X."/>
            <person name="Jones A.K."/>
            <person name="Sattelle D.B."/>
            <person name="Ebert P.R."/>
            <person name="Nelson D."/>
            <person name="Scott J.G."/>
            <person name="Beeman R.W."/>
            <person name="Muthukrishnan S."/>
            <person name="Kramer K.J."/>
            <person name="Arakane Y."/>
            <person name="Beeman R.W."/>
            <person name="Zhu Q."/>
            <person name="Hogenkamp D."/>
            <person name="Dixit R."/>
            <person name="Oppert B."/>
            <person name="Jiang H."/>
            <person name="Zou Z."/>
            <person name="Marshall J."/>
            <person name="Elpidina E."/>
            <person name="Vinokurov K."/>
            <person name="Oppert C."/>
            <person name="Zou Z."/>
            <person name="Evans J."/>
            <person name="Lu Z."/>
            <person name="Zhao P."/>
            <person name="Sumathipala N."/>
            <person name="Altincicek B."/>
            <person name="Vilcinskas A."/>
            <person name="Williams M."/>
            <person name="Hultmark D."/>
            <person name="Hetru C."/>
            <person name="Jiang H."/>
            <person name="Grimmelikhuijzen C.J."/>
            <person name="Hauser F."/>
            <person name="Cazzamali G."/>
            <person name="Williamson M."/>
            <person name="Park Y."/>
            <person name="Li B."/>
            <person name="Tanaka Y."/>
            <person name="Predel R."/>
            <person name="Neupert S."/>
            <person name="Schachtner J."/>
            <person name="Verleyen P."/>
            <person name="Raible F."/>
            <person name="Bork P."/>
            <person name="Friedrich M."/>
            <person name="Walden K.K."/>
            <person name="Robertson H.M."/>
            <person name="Angeli S."/>
            <person name="Foret S."/>
            <person name="Bucher G."/>
            <person name="Schuetz S."/>
            <person name="Maleszka R."/>
            <person name="Wimmer E.A."/>
            <person name="Beeman R.W."/>
            <person name="Lorenzen M."/>
            <person name="Tomoyasu Y."/>
            <person name="Miller S.C."/>
            <person name="Grossmann D."/>
            <person name="Bucher G."/>
        </authorList>
    </citation>
    <scope>NUCLEOTIDE SEQUENCE [LARGE SCALE GENOMIC DNA]</scope>
    <source>
        <strain evidence="7 8">Georgia GA2</strain>
    </source>
</reference>
<protein>
    <recommendedName>
        <fullName evidence="9">CTL-like protein 1</fullName>
    </recommendedName>
</protein>
<reference evidence="7 8" key="2">
    <citation type="journal article" date="2010" name="Nucleic Acids Res.">
        <title>BeetleBase in 2010: revisions to provide comprehensive genomic information for Tribolium castaneum.</title>
        <authorList>
            <person name="Kim H.S."/>
            <person name="Murphy T."/>
            <person name="Xia J."/>
            <person name="Caragea D."/>
            <person name="Park Y."/>
            <person name="Beeman R.W."/>
            <person name="Lorenzen M.D."/>
            <person name="Butcher S."/>
            <person name="Manak J.R."/>
            <person name="Brown S.J."/>
        </authorList>
    </citation>
    <scope>GENOME REANNOTATION</scope>
    <source>
        <strain evidence="7 8">Georgia GA2</strain>
    </source>
</reference>
<keyword evidence="4 6" id="KW-1133">Transmembrane helix</keyword>
<evidence type="ECO:0000256" key="5">
    <source>
        <dbReference type="ARBA" id="ARBA00023136"/>
    </source>
</evidence>
<dbReference type="InParanoid" id="A0A139WLF1"/>
<feature type="transmembrane region" description="Helical" evidence="6">
    <location>
        <begin position="763"/>
        <end position="786"/>
    </location>
</feature>
<name>A0A139WLF1_TRICA</name>
<gene>
    <name evidence="7" type="primary">AUGUSTUS-3.0.2_32436</name>
    <name evidence="7" type="ORF">TcasGA2_TC032436</name>
</gene>
<evidence type="ECO:0000256" key="2">
    <source>
        <dbReference type="ARBA" id="ARBA00007168"/>
    </source>
</evidence>
<feature type="transmembrane region" description="Helical" evidence="6">
    <location>
        <begin position="1065"/>
        <end position="1085"/>
    </location>
</feature>
<feature type="transmembrane region" description="Helical" evidence="6">
    <location>
        <begin position="292"/>
        <end position="315"/>
    </location>
</feature>
<keyword evidence="5 6" id="KW-0472">Membrane</keyword>
<dbReference type="InterPro" id="IPR007603">
    <property type="entry name" value="Choline_transptr-like"/>
</dbReference>
<dbReference type="EMBL" id="KQ971321">
    <property type="protein sequence ID" value="KYB28736.1"/>
    <property type="molecule type" value="Genomic_DNA"/>
</dbReference>